<feature type="transmembrane region" description="Helical" evidence="1">
    <location>
        <begin position="6"/>
        <end position="24"/>
    </location>
</feature>
<comment type="caution">
    <text evidence="2">The sequence shown here is derived from an EMBL/GenBank/DDBJ whole genome shotgun (WGS) entry which is preliminary data.</text>
</comment>
<sequence>MSETAQLISIAVGLVGLLGAAWRWGRPKWREFRKDVISVRDTLIGRDPIIDTVTKAVLTEKRPSIGELQAETDRKVEYAIGKLHVIEHEVMNNDGSSLKDSVHRIEGRLASGDDRFERIEGQMDEVLTGSTERLDRFEDILRTLAEGQNLVWPAIKAAVESTPADPATPGS</sequence>
<dbReference type="RefSeq" id="WP_123225679.1">
    <property type="nucleotide sequence ID" value="NZ_RJSE01000001.1"/>
</dbReference>
<keyword evidence="1" id="KW-0812">Transmembrane</keyword>
<evidence type="ECO:0000313" key="3">
    <source>
        <dbReference type="Proteomes" id="UP000267128"/>
    </source>
</evidence>
<protein>
    <submittedName>
        <fullName evidence="2">Uncharacterized protein</fullName>
    </submittedName>
</protein>
<organism evidence="2 3">
    <name type="scientific">Nocardioides marmoriginsengisoli</name>
    <dbReference type="NCBI Taxonomy" id="661483"/>
    <lineage>
        <taxon>Bacteria</taxon>
        <taxon>Bacillati</taxon>
        <taxon>Actinomycetota</taxon>
        <taxon>Actinomycetes</taxon>
        <taxon>Propionibacteriales</taxon>
        <taxon>Nocardioidaceae</taxon>
        <taxon>Nocardioides</taxon>
    </lineage>
</organism>
<keyword evidence="1" id="KW-1133">Transmembrane helix</keyword>
<dbReference type="EMBL" id="RJSE01000001">
    <property type="protein sequence ID" value="RNL66234.1"/>
    <property type="molecule type" value="Genomic_DNA"/>
</dbReference>
<name>A0A3N0CRY1_9ACTN</name>
<accession>A0A3N0CRY1</accession>
<evidence type="ECO:0000256" key="1">
    <source>
        <dbReference type="SAM" id="Phobius"/>
    </source>
</evidence>
<evidence type="ECO:0000313" key="2">
    <source>
        <dbReference type="EMBL" id="RNL66234.1"/>
    </source>
</evidence>
<keyword evidence="3" id="KW-1185">Reference proteome</keyword>
<keyword evidence="1" id="KW-0472">Membrane</keyword>
<gene>
    <name evidence="2" type="ORF">EFK50_01000</name>
</gene>
<reference evidence="2 3" key="1">
    <citation type="submission" date="2018-11" db="EMBL/GenBank/DDBJ databases">
        <authorList>
            <person name="Li F."/>
        </authorList>
    </citation>
    <scope>NUCLEOTIDE SEQUENCE [LARGE SCALE GENOMIC DNA]</scope>
    <source>
        <strain evidence="2 3">Gsoil 097</strain>
    </source>
</reference>
<dbReference type="AlphaFoldDB" id="A0A3N0CRY1"/>
<proteinExistence type="predicted"/>
<dbReference type="Proteomes" id="UP000267128">
    <property type="component" value="Unassembled WGS sequence"/>
</dbReference>
<dbReference type="OrthoDB" id="4231640at2"/>